<evidence type="ECO:0000256" key="3">
    <source>
        <dbReference type="ARBA" id="ARBA00022833"/>
    </source>
</evidence>
<feature type="domain" description="AN1-type" evidence="6">
    <location>
        <begin position="104"/>
        <end position="150"/>
    </location>
</feature>
<keyword evidence="8" id="KW-1185">Reference proteome</keyword>
<name>A0AA36DAU8_9BILA</name>
<dbReference type="InterPro" id="IPR002653">
    <property type="entry name" value="Znf_A20"/>
</dbReference>
<dbReference type="InterPro" id="IPR050652">
    <property type="entry name" value="AN1_A20_ZnFinger"/>
</dbReference>
<dbReference type="SMART" id="SM00259">
    <property type="entry name" value="ZnF_A20"/>
    <property type="match status" value="1"/>
</dbReference>
<dbReference type="AlphaFoldDB" id="A0AA36DAU8"/>
<dbReference type="SUPFAM" id="SSF57716">
    <property type="entry name" value="Glucocorticoid receptor-like (DNA-binding domain)"/>
    <property type="match status" value="1"/>
</dbReference>
<evidence type="ECO:0000259" key="5">
    <source>
        <dbReference type="PROSITE" id="PS51036"/>
    </source>
</evidence>
<evidence type="ECO:0000313" key="8">
    <source>
        <dbReference type="Proteomes" id="UP001177023"/>
    </source>
</evidence>
<dbReference type="Gene3D" id="4.10.1110.10">
    <property type="entry name" value="AN1-like Zinc finger"/>
    <property type="match status" value="1"/>
</dbReference>
<evidence type="ECO:0000256" key="4">
    <source>
        <dbReference type="PROSITE-ProRule" id="PRU00449"/>
    </source>
</evidence>
<gene>
    <name evidence="7" type="ORF">MSPICULIGERA_LOCUS22383</name>
</gene>
<dbReference type="SUPFAM" id="SSF118310">
    <property type="entry name" value="AN1-like Zinc finger"/>
    <property type="match status" value="1"/>
</dbReference>
<dbReference type="PANTHER" id="PTHR10634">
    <property type="entry name" value="AN1-TYPE ZINC FINGER PROTEIN"/>
    <property type="match status" value="1"/>
</dbReference>
<dbReference type="PROSITE" id="PS51039">
    <property type="entry name" value="ZF_AN1"/>
    <property type="match status" value="1"/>
</dbReference>
<protein>
    <submittedName>
        <fullName evidence="7">Uncharacterized protein</fullName>
    </submittedName>
</protein>
<sequence length="169" mass="18354">MENQQSSTTVLCRAGCGFYGSNSFEGLCSVCFKKAIKDNQSGHSSASATTSATTVINAHDAHANSTNLPPFSKVDAGAEDAEGLNQSAPAVEPSIVVPEVTLPMAKKNRCQECKKRVGLTGFSCRCGGMYCAEHRYDNAHDCKFDYKTMEREQLRKDHPAVVSEKIQRI</sequence>
<dbReference type="FunFam" id="4.10.1110.10:FF:000001">
    <property type="entry name" value="Zinc finger AN1-type containing 6"/>
    <property type="match status" value="1"/>
</dbReference>
<evidence type="ECO:0000256" key="2">
    <source>
        <dbReference type="ARBA" id="ARBA00022771"/>
    </source>
</evidence>
<dbReference type="Pfam" id="PF01428">
    <property type="entry name" value="zf-AN1"/>
    <property type="match status" value="1"/>
</dbReference>
<proteinExistence type="predicted"/>
<comment type="caution">
    <text evidence="7">The sequence shown here is derived from an EMBL/GenBank/DDBJ whole genome shotgun (WGS) entry which is preliminary data.</text>
</comment>
<dbReference type="PANTHER" id="PTHR10634:SF149">
    <property type="entry name" value="AN1-TYPE DOMAIN-CONTAINING PROTEIN-RELATED"/>
    <property type="match status" value="1"/>
</dbReference>
<dbReference type="InterPro" id="IPR035896">
    <property type="entry name" value="AN1-like_Znf"/>
</dbReference>
<keyword evidence="2 4" id="KW-0863">Zinc-finger</keyword>
<feature type="domain" description="A20-type" evidence="5">
    <location>
        <begin position="6"/>
        <end position="40"/>
    </location>
</feature>
<dbReference type="GO" id="GO:0008270">
    <property type="term" value="F:zinc ion binding"/>
    <property type="evidence" value="ECO:0007669"/>
    <property type="project" value="UniProtKB-KW"/>
</dbReference>
<feature type="non-terminal residue" evidence="7">
    <location>
        <position position="169"/>
    </location>
</feature>
<evidence type="ECO:0000259" key="6">
    <source>
        <dbReference type="PROSITE" id="PS51039"/>
    </source>
</evidence>
<keyword evidence="1" id="KW-0479">Metal-binding</keyword>
<dbReference type="InterPro" id="IPR000058">
    <property type="entry name" value="Znf_AN1"/>
</dbReference>
<dbReference type="PROSITE" id="PS51036">
    <property type="entry name" value="ZF_A20"/>
    <property type="match status" value="1"/>
</dbReference>
<keyword evidence="3" id="KW-0862">Zinc</keyword>
<evidence type="ECO:0000313" key="7">
    <source>
        <dbReference type="EMBL" id="CAJ0584324.1"/>
    </source>
</evidence>
<dbReference type="EMBL" id="CATQJA010002691">
    <property type="protein sequence ID" value="CAJ0584324.1"/>
    <property type="molecule type" value="Genomic_DNA"/>
</dbReference>
<dbReference type="Gene3D" id="1.20.5.4770">
    <property type="match status" value="1"/>
</dbReference>
<dbReference type="GO" id="GO:0003677">
    <property type="term" value="F:DNA binding"/>
    <property type="evidence" value="ECO:0007669"/>
    <property type="project" value="InterPro"/>
</dbReference>
<organism evidence="7 8">
    <name type="scientific">Mesorhabditis spiculigera</name>
    <dbReference type="NCBI Taxonomy" id="96644"/>
    <lineage>
        <taxon>Eukaryota</taxon>
        <taxon>Metazoa</taxon>
        <taxon>Ecdysozoa</taxon>
        <taxon>Nematoda</taxon>
        <taxon>Chromadorea</taxon>
        <taxon>Rhabditida</taxon>
        <taxon>Rhabditina</taxon>
        <taxon>Rhabditomorpha</taxon>
        <taxon>Rhabditoidea</taxon>
        <taxon>Rhabditidae</taxon>
        <taxon>Mesorhabditinae</taxon>
        <taxon>Mesorhabditis</taxon>
    </lineage>
</organism>
<reference evidence="7" key="1">
    <citation type="submission" date="2023-06" db="EMBL/GenBank/DDBJ databases">
        <authorList>
            <person name="Delattre M."/>
        </authorList>
    </citation>
    <scope>NUCLEOTIDE SEQUENCE</scope>
    <source>
        <strain evidence="7">AF72</strain>
    </source>
</reference>
<accession>A0AA36DAU8</accession>
<dbReference type="Proteomes" id="UP001177023">
    <property type="component" value="Unassembled WGS sequence"/>
</dbReference>
<dbReference type="Pfam" id="PF01754">
    <property type="entry name" value="zf-A20"/>
    <property type="match status" value="1"/>
</dbReference>
<dbReference type="SMART" id="SM00154">
    <property type="entry name" value="ZnF_AN1"/>
    <property type="match status" value="1"/>
</dbReference>
<evidence type="ECO:0000256" key="1">
    <source>
        <dbReference type="ARBA" id="ARBA00022723"/>
    </source>
</evidence>